<dbReference type="GO" id="GO:0003677">
    <property type="term" value="F:DNA binding"/>
    <property type="evidence" value="ECO:0007669"/>
    <property type="project" value="UniProtKB-KW"/>
</dbReference>
<evidence type="ECO:0000259" key="6">
    <source>
        <dbReference type="PROSITE" id="PS51999"/>
    </source>
</evidence>
<keyword evidence="3" id="KW-0862">Zinc</keyword>
<comment type="caution">
    <text evidence="7">The sequence shown here is derived from an EMBL/GenBank/DDBJ whole genome shotgun (WGS) entry which is preliminary data.</text>
</comment>
<keyword evidence="2 4" id="KW-0863">Zinc-finger</keyword>
<evidence type="ECO:0000256" key="3">
    <source>
        <dbReference type="ARBA" id="ARBA00022833"/>
    </source>
</evidence>
<evidence type="ECO:0000256" key="2">
    <source>
        <dbReference type="ARBA" id="ARBA00022771"/>
    </source>
</evidence>
<evidence type="ECO:0000313" key="7">
    <source>
        <dbReference type="EMBL" id="PNX57869.1"/>
    </source>
</evidence>
<evidence type="ECO:0000256" key="4">
    <source>
        <dbReference type="PROSITE-ProRule" id="PRU01343"/>
    </source>
</evidence>
<evidence type="ECO:0000256" key="5">
    <source>
        <dbReference type="SAM" id="MobiDB-lite"/>
    </source>
</evidence>
<dbReference type="AlphaFoldDB" id="A0A2K3JUY2"/>
<dbReference type="GO" id="GO:0008270">
    <property type="term" value="F:zinc ion binding"/>
    <property type="evidence" value="ECO:0007669"/>
    <property type="project" value="UniProtKB-KW"/>
</dbReference>
<sequence length="115" mass="12798">MSSSSVANSVPVQIPECGCRKPMRMYVSNSNENPKRRFWKCAAAGTGRSCNLFDWDDLIEGHPPYVRPNVPQREPEPRNGVGYHDSDINGGSKRCGCNCSDMLGNVVEMVKEIQH</sequence>
<feature type="region of interest" description="Disordered" evidence="5">
    <location>
        <begin position="64"/>
        <end position="91"/>
    </location>
</feature>
<feature type="non-terminal residue" evidence="7">
    <location>
        <position position="115"/>
    </location>
</feature>
<proteinExistence type="predicted"/>
<reference evidence="7 8" key="1">
    <citation type="journal article" date="2014" name="Am. J. Bot.">
        <title>Genome assembly and annotation for red clover (Trifolium pratense; Fabaceae).</title>
        <authorList>
            <person name="Istvanek J."/>
            <person name="Jaros M."/>
            <person name="Krenek A."/>
            <person name="Repkova J."/>
        </authorList>
    </citation>
    <scope>NUCLEOTIDE SEQUENCE [LARGE SCALE GENOMIC DNA]</scope>
    <source>
        <strain evidence="8">cv. Tatra</strain>
        <tissue evidence="7">Young leaves</tissue>
    </source>
</reference>
<keyword evidence="1" id="KW-0479">Metal-binding</keyword>
<keyword evidence="7" id="KW-0238">DNA-binding</keyword>
<dbReference type="EMBL" id="ASHM01077372">
    <property type="protein sequence ID" value="PNX57869.1"/>
    <property type="molecule type" value="Genomic_DNA"/>
</dbReference>
<dbReference type="Proteomes" id="UP000236291">
    <property type="component" value="Unassembled WGS sequence"/>
</dbReference>
<dbReference type="InterPro" id="IPR010666">
    <property type="entry name" value="Znf_GRF"/>
</dbReference>
<feature type="domain" description="GRF-type" evidence="6">
    <location>
        <begin position="17"/>
        <end position="59"/>
    </location>
</feature>
<dbReference type="Pfam" id="PF06839">
    <property type="entry name" value="Zn_ribbon_GRF"/>
    <property type="match status" value="1"/>
</dbReference>
<protein>
    <submittedName>
        <fullName evidence="7">Zinc finger homeodomain protein</fullName>
    </submittedName>
</protein>
<accession>A0A2K3JUY2</accession>
<organism evidence="7 8">
    <name type="scientific">Trifolium pratense</name>
    <name type="common">Red clover</name>
    <dbReference type="NCBI Taxonomy" id="57577"/>
    <lineage>
        <taxon>Eukaryota</taxon>
        <taxon>Viridiplantae</taxon>
        <taxon>Streptophyta</taxon>
        <taxon>Embryophyta</taxon>
        <taxon>Tracheophyta</taxon>
        <taxon>Spermatophyta</taxon>
        <taxon>Magnoliopsida</taxon>
        <taxon>eudicotyledons</taxon>
        <taxon>Gunneridae</taxon>
        <taxon>Pentapetalae</taxon>
        <taxon>rosids</taxon>
        <taxon>fabids</taxon>
        <taxon>Fabales</taxon>
        <taxon>Fabaceae</taxon>
        <taxon>Papilionoideae</taxon>
        <taxon>50 kb inversion clade</taxon>
        <taxon>NPAAA clade</taxon>
        <taxon>Hologalegina</taxon>
        <taxon>IRL clade</taxon>
        <taxon>Trifolieae</taxon>
        <taxon>Trifolium</taxon>
    </lineage>
</organism>
<evidence type="ECO:0000313" key="8">
    <source>
        <dbReference type="Proteomes" id="UP000236291"/>
    </source>
</evidence>
<evidence type="ECO:0000256" key="1">
    <source>
        <dbReference type="ARBA" id="ARBA00022723"/>
    </source>
</evidence>
<dbReference type="PROSITE" id="PS51999">
    <property type="entry name" value="ZF_GRF"/>
    <property type="match status" value="1"/>
</dbReference>
<keyword evidence="7" id="KW-0371">Homeobox</keyword>
<gene>
    <name evidence="7" type="ORF">L195_g050623</name>
</gene>
<name>A0A2K3JUY2_TRIPR</name>
<reference evidence="7 8" key="2">
    <citation type="journal article" date="2017" name="Front. Plant Sci.">
        <title>Gene Classification and Mining of Molecular Markers Useful in Red Clover (Trifolium pratense) Breeding.</title>
        <authorList>
            <person name="Istvanek J."/>
            <person name="Dluhosova J."/>
            <person name="Dluhos P."/>
            <person name="Patkova L."/>
            <person name="Nedelnik J."/>
            <person name="Repkova J."/>
        </authorList>
    </citation>
    <scope>NUCLEOTIDE SEQUENCE [LARGE SCALE GENOMIC DNA]</scope>
    <source>
        <strain evidence="8">cv. Tatra</strain>
        <tissue evidence="7">Young leaves</tissue>
    </source>
</reference>